<evidence type="ECO:0000256" key="6">
    <source>
        <dbReference type="ARBA" id="ARBA00022701"/>
    </source>
</evidence>
<comment type="similarity">
    <text evidence="4">Belongs to the tubulin family.</text>
</comment>
<name>A0AAV8XEU8_9CUCU</name>
<evidence type="ECO:0000256" key="12">
    <source>
        <dbReference type="ARBA" id="ARBA00030594"/>
    </source>
</evidence>
<accession>A0AAV8XEU8</accession>
<proteinExistence type="inferred from homology"/>
<dbReference type="SUPFAM" id="SSF55307">
    <property type="entry name" value="Tubulin C-terminal domain-like"/>
    <property type="match status" value="1"/>
</dbReference>
<organism evidence="15 16">
    <name type="scientific">Aromia moschata</name>
    <dbReference type="NCBI Taxonomy" id="1265417"/>
    <lineage>
        <taxon>Eukaryota</taxon>
        <taxon>Metazoa</taxon>
        <taxon>Ecdysozoa</taxon>
        <taxon>Arthropoda</taxon>
        <taxon>Hexapoda</taxon>
        <taxon>Insecta</taxon>
        <taxon>Pterygota</taxon>
        <taxon>Neoptera</taxon>
        <taxon>Endopterygota</taxon>
        <taxon>Coleoptera</taxon>
        <taxon>Polyphaga</taxon>
        <taxon>Cucujiformia</taxon>
        <taxon>Chrysomeloidea</taxon>
        <taxon>Cerambycidae</taxon>
        <taxon>Cerambycinae</taxon>
        <taxon>Callichromatini</taxon>
        <taxon>Aromia</taxon>
    </lineage>
</organism>
<dbReference type="SUPFAM" id="SSF52490">
    <property type="entry name" value="Tubulin nucleotide-binding domain-like"/>
    <property type="match status" value="1"/>
</dbReference>
<evidence type="ECO:0000256" key="1">
    <source>
        <dbReference type="ARBA" id="ARBA00004114"/>
    </source>
</evidence>
<dbReference type="CDD" id="cd00167">
    <property type="entry name" value="SANT"/>
    <property type="match status" value="1"/>
</dbReference>
<dbReference type="InterPro" id="IPR000217">
    <property type="entry name" value="Tubulin"/>
</dbReference>
<evidence type="ECO:0000313" key="16">
    <source>
        <dbReference type="Proteomes" id="UP001162162"/>
    </source>
</evidence>
<dbReference type="Pfam" id="PF00091">
    <property type="entry name" value="Tubulin"/>
    <property type="match status" value="1"/>
</dbReference>
<dbReference type="PRINTS" id="PR01224">
    <property type="entry name" value="DELTATUBULIN"/>
</dbReference>
<comment type="caution">
    <text evidence="15">The sequence shown here is derived from an EMBL/GenBank/DDBJ whole genome shotgun (WGS) entry which is preliminary data.</text>
</comment>
<evidence type="ECO:0000313" key="15">
    <source>
        <dbReference type="EMBL" id="KAJ8937146.1"/>
    </source>
</evidence>
<comment type="subcellular location">
    <subcellularLocation>
        <location evidence="3">Cell projection</location>
        <location evidence="3">Cilium</location>
    </subcellularLocation>
    <subcellularLocation>
        <location evidence="1">Cytoplasm</location>
        <location evidence="1">Cytoskeleton</location>
        <location evidence="1">Microtubule organizing center</location>
        <location evidence="1">Centrosome</location>
        <location evidence="1">Centriole</location>
    </subcellularLocation>
    <subcellularLocation>
        <location evidence="2">Nucleus</location>
    </subcellularLocation>
</comment>
<evidence type="ECO:0000256" key="4">
    <source>
        <dbReference type="ARBA" id="ARBA00009636"/>
    </source>
</evidence>
<evidence type="ECO:0000256" key="2">
    <source>
        <dbReference type="ARBA" id="ARBA00004123"/>
    </source>
</evidence>
<keyword evidence="11" id="KW-0966">Cell projection</keyword>
<evidence type="ECO:0000256" key="3">
    <source>
        <dbReference type="ARBA" id="ARBA00004138"/>
    </source>
</evidence>
<evidence type="ECO:0000256" key="13">
    <source>
        <dbReference type="ARBA" id="ARBA00046149"/>
    </source>
</evidence>
<dbReference type="InterPro" id="IPR017975">
    <property type="entry name" value="Tubulin_CS"/>
</dbReference>
<dbReference type="PANTHER" id="PTHR11588">
    <property type="entry name" value="TUBULIN"/>
    <property type="match status" value="1"/>
</dbReference>
<dbReference type="InterPro" id="IPR009057">
    <property type="entry name" value="Homeodomain-like_sf"/>
</dbReference>
<dbReference type="PRINTS" id="PR01161">
    <property type="entry name" value="TUBULIN"/>
</dbReference>
<dbReference type="GO" id="GO:0005874">
    <property type="term" value="C:microtubule"/>
    <property type="evidence" value="ECO:0007669"/>
    <property type="project" value="UniProtKB-KW"/>
</dbReference>
<dbReference type="InterPro" id="IPR036525">
    <property type="entry name" value="Tubulin/FtsZ_GTPase_sf"/>
</dbReference>
<evidence type="ECO:0000256" key="9">
    <source>
        <dbReference type="ARBA" id="ARBA00023134"/>
    </source>
</evidence>
<keyword evidence="7" id="KW-0547">Nucleotide-binding</keyword>
<keyword evidence="9" id="KW-0342">GTP-binding</keyword>
<evidence type="ECO:0000256" key="11">
    <source>
        <dbReference type="ARBA" id="ARBA00023273"/>
    </source>
</evidence>
<dbReference type="InterPro" id="IPR008280">
    <property type="entry name" value="Tub_FtsZ_C"/>
</dbReference>
<dbReference type="InterPro" id="IPR003008">
    <property type="entry name" value="Tubulin_FtsZ_GTPase"/>
</dbReference>
<dbReference type="GO" id="GO:0030030">
    <property type="term" value="P:cell projection organization"/>
    <property type="evidence" value="ECO:0007669"/>
    <property type="project" value="UniProtKB-KW"/>
</dbReference>
<dbReference type="Proteomes" id="UP001162162">
    <property type="component" value="Unassembled WGS sequence"/>
</dbReference>
<evidence type="ECO:0000259" key="14">
    <source>
        <dbReference type="SMART" id="SM00864"/>
    </source>
</evidence>
<keyword evidence="10" id="KW-0539">Nucleus</keyword>
<reference evidence="15" key="1">
    <citation type="journal article" date="2023" name="Insect Mol. Biol.">
        <title>Genome sequencing provides insights into the evolution of gene families encoding plant cell wall-degrading enzymes in longhorned beetles.</title>
        <authorList>
            <person name="Shin N.R."/>
            <person name="Okamura Y."/>
            <person name="Kirsch R."/>
            <person name="Pauchet Y."/>
        </authorList>
    </citation>
    <scope>NUCLEOTIDE SEQUENCE</scope>
    <source>
        <strain evidence="15">AMC_N1</strain>
    </source>
</reference>
<evidence type="ECO:0000256" key="8">
    <source>
        <dbReference type="ARBA" id="ARBA00022794"/>
    </source>
</evidence>
<dbReference type="InterPro" id="IPR002967">
    <property type="entry name" value="Delta_tubulin"/>
</dbReference>
<dbReference type="AlphaFoldDB" id="A0AAV8XEU8"/>
<dbReference type="GO" id="GO:0005929">
    <property type="term" value="C:cilium"/>
    <property type="evidence" value="ECO:0007669"/>
    <property type="project" value="UniProtKB-SubCell"/>
</dbReference>
<dbReference type="EMBL" id="JAPWTK010000678">
    <property type="protein sequence ID" value="KAJ8937146.1"/>
    <property type="molecule type" value="Genomic_DNA"/>
</dbReference>
<dbReference type="InterPro" id="IPR001005">
    <property type="entry name" value="SANT/Myb"/>
</dbReference>
<dbReference type="GO" id="GO:0005814">
    <property type="term" value="C:centriole"/>
    <property type="evidence" value="ECO:0007669"/>
    <property type="project" value="UniProtKB-SubCell"/>
</dbReference>
<gene>
    <name evidence="15" type="ORF">NQ318_011951</name>
</gene>
<dbReference type="PROSITE" id="PS00227">
    <property type="entry name" value="TUBULIN"/>
    <property type="match status" value="1"/>
</dbReference>
<dbReference type="SUPFAM" id="SSF46689">
    <property type="entry name" value="Homeodomain-like"/>
    <property type="match status" value="1"/>
</dbReference>
<feature type="domain" description="Tubulin/FtsZ GTPase" evidence="14">
    <location>
        <begin position="67"/>
        <end position="261"/>
    </location>
</feature>
<dbReference type="SMART" id="SM00864">
    <property type="entry name" value="Tubulin"/>
    <property type="match status" value="1"/>
</dbReference>
<dbReference type="GO" id="GO:0005200">
    <property type="term" value="F:structural constituent of cytoskeleton"/>
    <property type="evidence" value="ECO:0007669"/>
    <property type="project" value="InterPro"/>
</dbReference>
<evidence type="ECO:0000256" key="10">
    <source>
        <dbReference type="ARBA" id="ARBA00023242"/>
    </source>
</evidence>
<keyword evidence="16" id="KW-1185">Reference proteome</keyword>
<protein>
    <recommendedName>
        <fullName evidence="5">Tubulin delta chain</fullName>
    </recommendedName>
    <alternativeName>
        <fullName evidence="12">Delta-tubulin</fullName>
    </alternativeName>
</protein>
<dbReference type="Gene3D" id="3.40.50.1440">
    <property type="entry name" value="Tubulin/FtsZ, GTPase domain"/>
    <property type="match status" value="1"/>
</dbReference>
<comment type="function">
    <text evidence="13">Acts as a positive regulator of hedgehog signaling and regulates ciliary function.</text>
</comment>
<evidence type="ECO:0000256" key="5">
    <source>
        <dbReference type="ARBA" id="ARBA00014184"/>
    </source>
</evidence>
<dbReference type="GO" id="GO:0007017">
    <property type="term" value="P:microtubule-based process"/>
    <property type="evidence" value="ECO:0007669"/>
    <property type="project" value="InterPro"/>
</dbReference>
<keyword evidence="6" id="KW-0493">Microtubule</keyword>
<evidence type="ECO:0000256" key="7">
    <source>
        <dbReference type="ARBA" id="ARBA00022741"/>
    </source>
</evidence>
<dbReference type="GO" id="GO:0005634">
    <property type="term" value="C:nucleus"/>
    <property type="evidence" value="ECO:0007669"/>
    <property type="project" value="UniProtKB-SubCell"/>
</dbReference>
<sequence length="618" mass="71160">MRRYKRFLIRKAMIKKGGGWVINVIMSIVSLQFGQCGNQIGNSLYDTISDDINVNNSIKSIYNCCAINKWFDTNKHGKWEPRSILIDTESKVVQNTKPLPFSFKNVIVKSFGGSANNWAYGYTRTGPLLKKEILNVVRCEVEKCDYLSSFLNLFSSSGGTGSGVGGFIVELLRDEYPNKHITNAIVLPYIKGEIVTQSYNSLLTLSHLYSLADSTILFENERLHYICKYTMGIQDVMFSNMNSVIAQQLAAVYQPVNHVDNVSLLNHLTSHPHYKYLQIKSEPHYHKENVKYEGSRQWKNLVACVSKQSRFDFMYQKDFKLKHKVISSTLITRGADCVTENDVKAVRDRNDYVTWLTKNNSFNVLHQKRNFLNFDKFLCLLSNNNSVCMPLTYIVNDAWNLFTHGAYLHHYKKYDVEEEFFLNSFQLLENILEYYNTLNVTCSSWSFDDKKKLLVLLQRHGASNLELIQQNMPDKTITDIRSICEKHTKLAFNKWCLEEGKKPKVDQAVNNWLHILKQISSSQRGAVQDIIPRVLKYIALFEKRSESAQVSLSDCYLVLSDISNGVASKHLDETKALKNGEIESYKNYLRNLDNLNDGLSSNLRDKKEYVCTKSIEYT</sequence>
<dbReference type="CDD" id="cd02189">
    <property type="entry name" value="delta_zeta_tubulin-like"/>
    <property type="match status" value="1"/>
</dbReference>
<keyword evidence="8" id="KW-0970">Cilium biogenesis/degradation</keyword>
<dbReference type="GO" id="GO:0005525">
    <property type="term" value="F:GTP binding"/>
    <property type="evidence" value="ECO:0007669"/>
    <property type="project" value="UniProtKB-KW"/>
</dbReference>